<dbReference type="AlphaFoldDB" id="A0AAU9P2M3"/>
<evidence type="ECO:0000313" key="1">
    <source>
        <dbReference type="EMBL" id="CAH1444503.1"/>
    </source>
</evidence>
<organism evidence="1 2">
    <name type="scientific">Lactuca virosa</name>
    <dbReference type="NCBI Taxonomy" id="75947"/>
    <lineage>
        <taxon>Eukaryota</taxon>
        <taxon>Viridiplantae</taxon>
        <taxon>Streptophyta</taxon>
        <taxon>Embryophyta</taxon>
        <taxon>Tracheophyta</taxon>
        <taxon>Spermatophyta</taxon>
        <taxon>Magnoliopsida</taxon>
        <taxon>eudicotyledons</taxon>
        <taxon>Gunneridae</taxon>
        <taxon>Pentapetalae</taxon>
        <taxon>asterids</taxon>
        <taxon>campanulids</taxon>
        <taxon>Asterales</taxon>
        <taxon>Asteraceae</taxon>
        <taxon>Cichorioideae</taxon>
        <taxon>Cichorieae</taxon>
        <taxon>Lactucinae</taxon>
        <taxon>Lactuca</taxon>
    </lineage>
</organism>
<reference evidence="1 2" key="1">
    <citation type="submission" date="2022-01" db="EMBL/GenBank/DDBJ databases">
        <authorList>
            <person name="Xiong W."/>
            <person name="Schranz E."/>
        </authorList>
    </citation>
    <scope>NUCLEOTIDE SEQUENCE [LARGE SCALE GENOMIC DNA]</scope>
</reference>
<comment type="caution">
    <text evidence="1">The sequence shown here is derived from an EMBL/GenBank/DDBJ whole genome shotgun (WGS) entry which is preliminary data.</text>
</comment>
<gene>
    <name evidence="1" type="ORF">LVIROSA_LOCUS30328</name>
</gene>
<dbReference type="Proteomes" id="UP001157418">
    <property type="component" value="Unassembled WGS sequence"/>
</dbReference>
<evidence type="ECO:0000313" key="2">
    <source>
        <dbReference type="Proteomes" id="UP001157418"/>
    </source>
</evidence>
<name>A0AAU9P2M3_9ASTR</name>
<proteinExistence type="predicted"/>
<keyword evidence="2" id="KW-1185">Reference proteome</keyword>
<protein>
    <submittedName>
        <fullName evidence="1">Uncharacterized protein</fullName>
    </submittedName>
</protein>
<accession>A0AAU9P2M3</accession>
<dbReference type="EMBL" id="CAKMRJ010005523">
    <property type="protein sequence ID" value="CAH1444503.1"/>
    <property type="molecule type" value="Genomic_DNA"/>
</dbReference>
<sequence length="154" mass="16977">MGIWDVIYSIGDGVKGITPDLSRVKRAGGTAYGYTSATVTKIDQVVRVDGFKHIPGATVATKLVSDTMREVQGQSQKDGMKAKVDRLEADLRRLTPQQGASSENGKLSFQVAVESGHEKARDVINMFMKTEFVGNQMFHDLMVPKSVRMEKKNE</sequence>